<dbReference type="InterPro" id="IPR014001">
    <property type="entry name" value="Helicase_ATP-bd"/>
</dbReference>
<keyword evidence="1" id="KW-0378">Hydrolase</keyword>
<dbReference type="PROSITE" id="PS51192">
    <property type="entry name" value="HELICASE_ATP_BIND_1"/>
    <property type="match status" value="1"/>
</dbReference>
<dbReference type="EMBL" id="JX684087">
    <property type="protein sequence ID" value="AGF93281.1"/>
    <property type="molecule type" value="Genomic_DNA"/>
</dbReference>
<gene>
    <name evidence="4" type="ORF">FLSS-21_0006</name>
</gene>
<dbReference type="Gene3D" id="3.40.50.300">
    <property type="entry name" value="P-loop containing nucleotide triphosphate hydrolases"/>
    <property type="match status" value="1"/>
</dbReference>
<dbReference type="SUPFAM" id="SSF52540">
    <property type="entry name" value="P-loop containing nucleoside triphosphate hydrolases"/>
    <property type="match status" value="2"/>
</dbReference>
<dbReference type="GO" id="GO:0004386">
    <property type="term" value="F:helicase activity"/>
    <property type="evidence" value="ECO:0007669"/>
    <property type="project" value="UniProtKB-KW"/>
</dbReference>
<feature type="domain" description="Helicase ATP-binding" evidence="2">
    <location>
        <begin position="536"/>
        <end position="695"/>
    </location>
</feature>
<dbReference type="InterPro" id="IPR001650">
    <property type="entry name" value="Helicase_C-like"/>
</dbReference>
<feature type="domain" description="Helicase C-terminal" evidence="3">
    <location>
        <begin position="821"/>
        <end position="975"/>
    </location>
</feature>
<proteinExistence type="predicted"/>
<organism evidence="4">
    <name type="scientific">uncultured organism</name>
    <dbReference type="NCBI Taxonomy" id="155900"/>
    <lineage>
        <taxon>unclassified sequences</taxon>
        <taxon>environmental samples</taxon>
    </lineage>
</organism>
<dbReference type="Pfam" id="PF00176">
    <property type="entry name" value="SNF2-rel_dom"/>
    <property type="match status" value="1"/>
</dbReference>
<dbReference type="PANTHER" id="PTHR10799">
    <property type="entry name" value="SNF2/RAD54 HELICASE FAMILY"/>
    <property type="match status" value="1"/>
</dbReference>
<dbReference type="Gene3D" id="3.40.50.10810">
    <property type="entry name" value="Tandem AAA-ATPase domain"/>
    <property type="match status" value="1"/>
</dbReference>
<keyword evidence="4" id="KW-0067">ATP-binding</keyword>
<dbReference type="PROSITE" id="PS51194">
    <property type="entry name" value="HELICASE_CTER"/>
    <property type="match status" value="1"/>
</dbReference>
<reference evidence="4" key="1">
    <citation type="journal article" date="2013" name="Syst. Appl. Microbiol.">
        <title>New insights into the archaeal diversity of a hypersaline microbial mat obtained by a metagenomic approach.</title>
        <authorList>
            <person name="Lopez-Lopez A."/>
            <person name="Richter M."/>
            <person name="Pena A."/>
            <person name="Tamames J."/>
            <person name="Rossello-Mora R."/>
        </authorList>
    </citation>
    <scope>NUCLEOTIDE SEQUENCE</scope>
</reference>
<evidence type="ECO:0000259" key="3">
    <source>
        <dbReference type="PROSITE" id="PS51194"/>
    </source>
</evidence>
<dbReference type="SMART" id="SM00487">
    <property type="entry name" value="DEXDc"/>
    <property type="match status" value="1"/>
</dbReference>
<sequence length="985" mass="110181">MTPLRIEYHRNAAALVPEPDDPDPGLAVLVLNDKKEIAALTCDCQKANQKKTRNCSHKKALAGMVKPWIETMASGWFDAGFRQGPWHRLAAALDKVDPVRVSDLVFEAASADSDSDPVAAACRVYRSDGRLLVNVYPGGRMDADTGIDEANLFAQRTGLAPQEEDDVFHRGAVLDLLARWTLTDTERVMGQKGVKNRRQALEESFWYRMACHFRQLTGEQACSLSSGIDEAMNEFVVRCTSADSQSPLFEIVVARERVQRLVRTLDGEFGAGVTVWPESLESIVWVSADAQNNLILDLYLLLHLPDGSTEVWPRKSLKNKWYKDAVYIPDRKILAAWRKPDPYRETFGGKYRKKIRQDRLPEVLDKLGDIFAPPNIIDDSVERLTIHRQCQRIDLTAEAIDRDWCYLSLHYGFGENASVSLQDIYQAKAAGKRYLPVEDGWVDTRAAALEGLTGQPGYDLAAQLAASPDTLRFSRLDVMRLQAAFDQPVEIAETEGLDAQVVRSLMEMTPPAPVKELSGLSSRLRKYQKRGLEWLVFLYENRFGGLLCDDMGLGKTHQIMALMVWLTQVEATTKPFLVVCPTTVISHWARKICEHAPALFPTVYHGTDRAVDGNGPPCRVVITSYGVLWRDIEQLAAFDFAMAAFDEAHSIKNPATKSYEAAKALPAAMKVAVTGTPIENRLGELKALMDLVLPGYMGDDDAFSFRYESGDKNRRAELRRLVRPFAMRRTKAAVLTELPEKIEDIRYCQLTEAQVRLYREAVDSRGKNVLKTLESPDEDIPYIHIFALLTLLKQICNHPASVSRDAGLKSVGAADSGKWQLFEQLLDTCLENDQKVVVFTQFAAMVEMIVGYLRQKEIGVASITGQTRNRGEQIDCFNDDPDCRVFVGSLKAGGSGIDLTGGSVVIHYDRWWNAAKEDQATDRVHRIGQTRGVQVFKLVTEGTLEEKISAIIENKKKLMADVIEEDDPGVLKSFSRAELMELLSV</sequence>
<dbReference type="InterPro" id="IPR000330">
    <property type="entry name" value="SNF2_N"/>
</dbReference>
<dbReference type="InterPro" id="IPR038718">
    <property type="entry name" value="SNF2-like_sf"/>
</dbReference>
<dbReference type="SMART" id="SM00490">
    <property type="entry name" value="HELICc"/>
    <property type="match status" value="1"/>
</dbReference>
<accession>M1P1K9</accession>
<keyword evidence="4" id="KW-0347">Helicase</keyword>
<dbReference type="InterPro" id="IPR049730">
    <property type="entry name" value="SNF2/RAD54-like_C"/>
</dbReference>
<keyword evidence="4" id="KW-0547">Nucleotide-binding</keyword>
<protein>
    <submittedName>
        <fullName evidence="4">Snf2/Rad54 family helicase</fullName>
    </submittedName>
</protein>
<dbReference type="CDD" id="cd18793">
    <property type="entry name" value="SF2_C_SNF"/>
    <property type="match status" value="1"/>
</dbReference>
<name>M1P1K9_9ZZZZ</name>
<dbReference type="GO" id="GO:0005524">
    <property type="term" value="F:ATP binding"/>
    <property type="evidence" value="ECO:0007669"/>
    <property type="project" value="InterPro"/>
</dbReference>
<evidence type="ECO:0000256" key="1">
    <source>
        <dbReference type="ARBA" id="ARBA00022801"/>
    </source>
</evidence>
<dbReference type="AlphaFoldDB" id="M1P1K9"/>
<dbReference type="Pfam" id="PF00271">
    <property type="entry name" value="Helicase_C"/>
    <property type="match status" value="1"/>
</dbReference>
<evidence type="ECO:0000313" key="4">
    <source>
        <dbReference type="EMBL" id="AGF93281.1"/>
    </source>
</evidence>
<dbReference type="GO" id="GO:0016787">
    <property type="term" value="F:hydrolase activity"/>
    <property type="evidence" value="ECO:0007669"/>
    <property type="project" value="UniProtKB-KW"/>
</dbReference>
<evidence type="ECO:0000259" key="2">
    <source>
        <dbReference type="PROSITE" id="PS51192"/>
    </source>
</evidence>
<dbReference type="InterPro" id="IPR027417">
    <property type="entry name" value="P-loop_NTPase"/>
</dbReference>